<protein>
    <submittedName>
        <fullName evidence="2">Molybdate transport system ATP-binding protein</fullName>
    </submittedName>
</protein>
<keyword evidence="2" id="KW-0547">Nucleotide-binding</keyword>
<feature type="non-terminal residue" evidence="2">
    <location>
        <position position="49"/>
    </location>
</feature>
<dbReference type="SUPFAM" id="SSF52540">
    <property type="entry name" value="P-loop containing nucleoside triphosphate hydrolases"/>
    <property type="match status" value="1"/>
</dbReference>
<evidence type="ECO:0000259" key="1">
    <source>
        <dbReference type="Pfam" id="PF00005"/>
    </source>
</evidence>
<evidence type="ECO:0000313" key="2">
    <source>
        <dbReference type="EMBL" id="GFP40595.1"/>
    </source>
</evidence>
<dbReference type="AlphaFoldDB" id="A0A6V8Q7A6"/>
<proteinExistence type="predicted"/>
<dbReference type="Pfam" id="PF00005">
    <property type="entry name" value="ABC_tran"/>
    <property type="match status" value="1"/>
</dbReference>
<organism evidence="2 3">
    <name type="scientific">Candidatus Hakubella thermalkaliphila</name>
    <dbReference type="NCBI Taxonomy" id="2754717"/>
    <lineage>
        <taxon>Bacteria</taxon>
        <taxon>Bacillati</taxon>
        <taxon>Actinomycetota</taxon>
        <taxon>Actinomycetota incertae sedis</taxon>
        <taxon>Candidatus Hakubellales</taxon>
        <taxon>Candidatus Hakubellaceae</taxon>
        <taxon>Candidatus Hakubella</taxon>
    </lineage>
</organism>
<dbReference type="GO" id="GO:0005524">
    <property type="term" value="F:ATP binding"/>
    <property type="evidence" value="ECO:0007669"/>
    <property type="project" value="UniProtKB-KW"/>
</dbReference>
<dbReference type="Proteomes" id="UP000569018">
    <property type="component" value="Unassembled WGS sequence"/>
</dbReference>
<evidence type="ECO:0000313" key="3">
    <source>
        <dbReference type="Proteomes" id="UP000569018"/>
    </source>
</evidence>
<dbReference type="InterPro" id="IPR027417">
    <property type="entry name" value="P-loop_NTPase"/>
</dbReference>
<dbReference type="RefSeq" id="WP_176236397.1">
    <property type="nucleotide sequence ID" value="NZ_BLSD01000332.1"/>
</dbReference>
<dbReference type="Gene3D" id="3.40.50.300">
    <property type="entry name" value="P-loop containing nucleotide triphosphate hydrolases"/>
    <property type="match status" value="1"/>
</dbReference>
<comment type="caution">
    <text evidence="2">The sequence shown here is derived from an EMBL/GenBank/DDBJ whole genome shotgun (WGS) entry which is preliminary data.</text>
</comment>
<gene>
    <name evidence="2" type="ORF">HKBW3S47_02292</name>
</gene>
<name>A0A6V8Q7A6_9ACTN</name>
<keyword evidence="2" id="KW-0067">ATP-binding</keyword>
<accession>A0A6V8Q7A6</accession>
<feature type="domain" description="ABC transporter" evidence="1">
    <location>
        <begin position="21"/>
        <end position="49"/>
    </location>
</feature>
<sequence>MIDLTIKKKVGDFCLDVDLQVENEILVLFGPSGAGKSTILQCVAGLLTP</sequence>
<dbReference type="GO" id="GO:0016887">
    <property type="term" value="F:ATP hydrolysis activity"/>
    <property type="evidence" value="ECO:0007669"/>
    <property type="project" value="InterPro"/>
</dbReference>
<dbReference type="InterPro" id="IPR003439">
    <property type="entry name" value="ABC_transporter-like_ATP-bd"/>
</dbReference>
<reference evidence="2 3" key="1">
    <citation type="journal article" date="2020" name="Front. Microbiol.">
        <title>Single-cell genomics of novel Actinobacteria with the Wood-Ljungdahl pathway discovered in a serpentinizing system.</title>
        <authorList>
            <person name="Merino N."/>
            <person name="Kawai M."/>
            <person name="Boyd E.S."/>
            <person name="Colman D.R."/>
            <person name="McGlynn S.E."/>
            <person name="Nealson K.H."/>
            <person name="Kurokawa K."/>
            <person name="Hongoh Y."/>
        </authorList>
    </citation>
    <scope>NUCLEOTIDE SEQUENCE [LARGE SCALE GENOMIC DNA]</scope>
    <source>
        <strain evidence="2 3">S47</strain>
    </source>
</reference>
<dbReference type="EMBL" id="BLSD01000332">
    <property type="protein sequence ID" value="GFP40595.1"/>
    <property type="molecule type" value="Genomic_DNA"/>
</dbReference>